<evidence type="ECO:0000259" key="1">
    <source>
        <dbReference type="Pfam" id="PF02698"/>
    </source>
</evidence>
<proteinExistence type="predicted"/>
<dbReference type="EMBL" id="MFQB01000016">
    <property type="protein sequence ID" value="OGH68456.1"/>
    <property type="molecule type" value="Genomic_DNA"/>
</dbReference>
<evidence type="ECO:0000313" key="3">
    <source>
        <dbReference type="Proteomes" id="UP000176282"/>
    </source>
</evidence>
<comment type="caution">
    <text evidence="2">The sequence shown here is derived from an EMBL/GenBank/DDBJ whole genome shotgun (WGS) entry which is preliminary data.</text>
</comment>
<organism evidence="2 3">
    <name type="scientific">Candidatus Magasanikbacteria bacterium RIFCSPHIGHO2_02_FULL_47_14</name>
    <dbReference type="NCBI Taxonomy" id="1798680"/>
    <lineage>
        <taxon>Bacteria</taxon>
        <taxon>Candidatus Magasanikiibacteriota</taxon>
    </lineage>
</organism>
<dbReference type="Pfam" id="PF02698">
    <property type="entry name" value="DUF218"/>
    <property type="match status" value="1"/>
</dbReference>
<dbReference type="InterPro" id="IPR003848">
    <property type="entry name" value="DUF218"/>
</dbReference>
<dbReference type="CDD" id="cd06259">
    <property type="entry name" value="YdcF-like"/>
    <property type="match status" value="1"/>
</dbReference>
<feature type="domain" description="DUF218" evidence="1">
    <location>
        <begin position="49"/>
        <end position="169"/>
    </location>
</feature>
<name>A0A1F6M9Z7_9BACT</name>
<dbReference type="InterPro" id="IPR051599">
    <property type="entry name" value="Cell_Envelope_Assoc"/>
</dbReference>
<dbReference type="PANTHER" id="PTHR30336">
    <property type="entry name" value="INNER MEMBRANE PROTEIN, PROBABLE PERMEASE"/>
    <property type="match status" value="1"/>
</dbReference>
<reference evidence="2 3" key="1">
    <citation type="journal article" date="2016" name="Nat. Commun.">
        <title>Thousands of microbial genomes shed light on interconnected biogeochemical processes in an aquifer system.</title>
        <authorList>
            <person name="Anantharaman K."/>
            <person name="Brown C.T."/>
            <person name="Hug L.A."/>
            <person name="Sharon I."/>
            <person name="Castelle C.J."/>
            <person name="Probst A.J."/>
            <person name="Thomas B.C."/>
            <person name="Singh A."/>
            <person name="Wilkins M.J."/>
            <person name="Karaoz U."/>
            <person name="Brodie E.L."/>
            <person name="Williams K.H."/>
            <person name="Hubbard S.S."/>
            <person name="Banfield J.F."/>
        </authorList>
    </citation>
    <scope>NUCLEOTIDE SEQUENCE [LARGE SCALE GENOMIC DNA]</scope>
</reference>
<dbReference type="Proteomes" id="UP000176282">
    <property type="component" value="Unassembled WGS sequence"/>
</dbReference>
<sequence>MVSFVRVVKRVVVVGGGVFLLLIVWANVIIFNNKSQIVEDIGNAPTTTVALVFGGGMKEDGNMSDMQTDRVEKGIELYQTGKVQRLVMTGDDGARRFDEVHAMRQFALDHSVPDQAISIDPHGYNTYSSCYRAKNEYQFDKVIAISQEFHLPRIIYFCEHFGVETTGLSADKTKYGFLGSLWGMHVREILARTKGWWQVEVTQPPPLYFTSTSTSLL</sequence>
<dbReference type="AlphaFoldDB" id="A0A1F6M9Z7"/>
<accession>A0A1F6M9Z7</accession>
<dbReference type="STRING" id="1798680.A3J66_00545"/>
<evidence type="ECO:0000313" key="2">
    <source>
        <dbReference type="EMBL" id="OGH68456.1"/>
    </source>
</evidence>
<dbReference type="GO" id="GO:0005886">
    <property type="term" value="C:plasma membrane"/>
    <property type="evidence" value="ECO:0007669"/>
    <property type="project" value="TreeGrafter"/>
</dbReference>
<protein>
    <recommendedName>
        <fullName evidence="1">DUF218 domain-containing protein</fullName>
    </recommendedName>
</protein>
<dbReference type="PANTHER" id="PTHR30336:SF6">
    <property type="entry name" value="INTEGRAL MEMBRANE PROTEIN"/>
    <property type="match status" value="1"/>
</dbReference>
<gene>
    <name evidence="2" type="ORF">A3J66_00545</name>
</gene>